<feature type="chain" id="PRO_5005435261" description="DUF4142 domain-containing protein" evidence="1">
    <location>
        <begin position="28"/>
        <end position="193"/>
    </location>
</feature>
<sequence length="193" mass="21375">MMNTKHFLLVATVAATLGTGFTACNNAANTEDKSAEKVAEEKNDDKFTTKTSEKDAQFVVDVVAANRAEIKYAQLAQQKSTNAEIKKVAAHLESAHEKLLASLEAIAKTKAISYPTDVTDDARKDIDKLADDKNFNKEWCKTLVDKHEKTISKLESASTETTDSELKSWIDNALPEVRMHLDELKKCDATLKK</sequence>
<keyword evidence="4" id="KW-1185">Reference proteome</keyword>
<feature type="domain" description="DUF4142" evidence="2">
    <location>
        <begin position="54"/>
        <end position="185"/>
    </location>
</feature>
<evidence type="ECO:0000313" key="3">
    <source>
        <dbReference type="EMBL" id="GAO42435.1"/>
    </source>
</evidence>
<dbReference type="EMBL" id="BBWV01000001">
    <property type="protein sequence ID" value="GAO42435.1"/>
    <property type="molecule type" value="Genomic_DNA"/>
</dbReference>
<dbReference type="AlphaFoldDB" id="A0A0E9MZB1"/>
<organism evidence="3 4">
    <name type="scientific">Flavihumibacter petaseus NBRC 106054</name>
    <dbReference type="NCBI Taxonomy" id="1220578"/>
    <lineage>
        <taxon>Bacteria</taxon>
        <taxon>Pseudomonadati</taxon>
        <taxon>Bacteroidota</taxon>
        <taxon>Chitinophagia</taxon>
        <taxon>Chitinophagales</taxon>
        <taxon>Chitinophagaceae</taxon>
        <taxon>Flavihumibacter</taxon>
    </lineage>
</organism>
<dbReference type="InterPro" id="IPR025419">
    <property type="entry name" value="DUF4142"/>
</dbReference>
<dbReference type="PANTHER" id="PTHR38593:SF1">
    <property type="entry name" value="BLR2558 PROTEIN"/>
    <property type="match status" value="1"/>
</dbReference>
<dbReference type="Pfam" id="PF13628">
    <property type="entry name" value="DUF4142"/>
    <property type="match status" value="1"/>
</dbReference>
<keyword evidence="1" id="KW-0732">Signal</keyword>
<name>A0A0E9MZB1_9BACT</name>
<protein>
    <recommendedName>
        <fullName evidence="2">DUF4142 domain-containing protein</fullName>
    </recommendedName>
</protein>
<proteinExistence type="predicted"/>
<dbReference type="STRING" id="1220578.FPE01S_01_14500"/>
<dbReference type="PROSITE" id="PS51257">
    <property type="entry name" value="PROKAR_LIPOPROTEIN"/>
    <property type="match status" value="1"/>
</dbReference>
<evidence type="ECO:0000256" key="1">
    <source>
        <dbReference type="SAM" id="SignalP"/>
    </source>
</evidence>
<dbReference type="OrthoDB" id="883203at2"/>
<dbReference type="RefSeq" id="WP_052955579.1">
    <property type="nucleotide sequence ID" value="NZ_BBWV01000001.1"/>
</dbReference>
<dbReference type="PANTHER" id="PTHR38593">
    <property type="entry name" value="BLR2558 PROTEIN"/>
    <property type="match status" value="1"/>
</dbReference>
<evidence type="ECO:0000313" key="4">
    <source>
        <dbReference type="Proteomes" id="UP000033121"/>
    </source>
</evidence>
<dbReference type="InterPro" id="IPR012347">
    <property type="entry name" value="Ferritin-like"/>
</dbReference>
<evidence type="ECO:0000259" key="2">
    <source>
        <dbReference type="Pfam" id="PF13628"/>
    </source>
</evidence>
<reference evidence="3 4" key="1">
    <citation type="submission" date="2015-04" db="EMBL/GenBank/DDBJ databases">
        <title>Whole genome shotgun sequence of Flavihumibacter petaseus NBRC 106054.</title>
        <authorList>
            <person name="Miyazawa S."/>
            <person name="Hosoyama A."/>
            <person name="Hashimoto M."/>
            <person name="Noguchi M."/>
            <person name="Tsuchikane K."/>
            <person name="Ohji S."/>
            <person name="Yamazoe A."/>
            <person name="Ichikawa N."/>
            <person name="Kimura A."/>
            <person name="Fujita N."/>
        </authorList>
    </citation>
    <scope>NUCLEOTIDE SEQUENCE [LARGE SCALE GENOMIC DNA]</scope>
    <source>
        <strain evidence="3 4">NBRC 106054</strain>
    </source>
</reference>
<dbReference type="Proteomes" id="UP000033121">
    <property type="component" value="Unassembled WGS sequence"/>
</dbReference>
<accession>A0A0E9MZB1</accession>
<dbReference type="Gene3D" id="1.20.1260.10">
    <property type="match status" value="1"/>
</dbReference>
<comment type="caution">
    <text evidence="3">The sequence shown here is derived from an EMBL/GenBank/DDBJ whole genome shotgun (WGS) entry which is preliminary data.</text>
</comment>
<gene>
    <name evidence="3" type="ORF">FPE01S_01_14500</name>
</gene>
<feature type="signal peptide" evidence="1">
    <location>
        <begin position="1"/>
        <end position="27"/>
    </location>
</feature>